<protein>
    <recommendedName>
        <fullName evidence="2">DUF4097 domain-containing protein</fullName>
    </recommendedName>
</protein>
<proteinExistence type="predicted"/>
<reference evidence="3 4" key="1">
    <citation type="submission" date="2014-04" db="EMBL/GenBank/DDBJ databases">
        <title>Aquimarina sp. 22II-S11-z7 Genome Sequencing.</title>
        <authorList>
            <person name="Lai Q."/>
        </authorList>
    </citation>
    <scope>NUCLEOTIDE SEQUENCE [LARGE SCALE GENOMIC DNA]</scope>
    <source>
        <strain evidence="3 4">22II-S11-z7</strain>
    </source>
</reference>
<dbReference type="eggNOG" id="COG3595">
    <property type="taxonomic scope" value="Bacteria"/>
</dbReference>
<sequence>MKKIAIALLVFIAVGNLTAQDYKHSLQGIKKVKIASESGVIAKTHSQNEVLIKGEGRETPEKAKGLKAVYSGGSDNTGIGIYVQKEGETLIIRNLKGMHSETLEIYLPKEINITTESSNLGSLSFSGFSSEIEARTNVGGITLKNVTGPIVAKTATGEINIVFDKVSQSSPISIVSATGAIDVSLPSNTPANLELKTSMGEIYTDFDIKFPVEHKNMKVISGKRAINTQINNGGVDITLRSSTGNIYLRKK</sequence>
<gene>
    <name evidence="3" type="ORF">ATO12_09500</name>
</gene>
<feature type="signal peptide" evidence="1">
    <location>
        <begin position="1"/>
        <end position="19"/>
    </location>
</feature>
<feature type="domain" description="DUF4097" evidence="2">
    <location>
        <begin position="118"/>
        <end position="248"/>
    </location>
</feature>
<dbReference type="STRING" id="1317122.ATO12_09500"/>
<dbReference type="Pfam" id="PF13349">
    <property type="entry name" value="DUF4097"/>
    <property type="match status" value="1"/>
</dbReference>
<evidence type="ECO:0000256" key="1">
    <source>
        <dbReference type="SAM" id="SignalP"/>
    </source>
</evidence>
<evidence type="ECO:0000259" key="2">
    <source>
        <dbReference type="Pfam" id="PF13349"/>
    </source>
</evidence>
<keyword evidence="4" id="KW-1185">Reference proteome</keyword>
<dbReference type="InterPro" id="IPR025164">
    <property type="entry name" value="Toastrack_DUF4097"/>
</dbReference>
<dbReference type="AlphaFoldDB" id="A0A023BZ89"/>
<organism evidence="3 4">
    <name type="scientific">Aquimarina atlantica</name>
    <dbReference type="NCBI Taxonomy" id="1317122"/>
    <lineage>
        <taxon>Bacteria</taxon>
        <taxon>Pseudomonadati</taxon>
        <taxon>Bacteroidota</taxon>
        <taxon>Flavobacteriia</taxon>
        <taxon>Flavobacteriales</taxon>
        <taxon>Flavobacteriaceae</taxon>
        <taxon>Aquimarina</taxon>
    </lineage>
</organism>
<dbReference type="RefSeq" id="WP_034239936.1">
    <property type="nucleotide sequence ID" value="NZ_AQRA01000002.1"/>
</dbReference>
<evidence type="ECO:0000313" key="3">
    <source>
        <dbReference type="EMBL" id="EZH74958.1"/>
    </source>
</evidence>
<keyword evidence="1" id="KW-0732">Signal</keyword>
<comment type="caution">
    <text evidence="3">The sequence shown here is derived from an EMBL/GenBank/DDBJ whole genome shotgun (WGS) entry which is preliminary data.</text>
</comment>
<evidence type="ECO:0000313" key="4">
    <source>
        <dbReference type="Proteomes" id="UP000023541"/>
    </source>
</evidence>
<dbReference type="Proteomes" id="UP000023541">
    <property type="component" value="Unassembled WGS sequence"/>
</dbReference>
<feature type="chain" id="PRO_5001512096" description="DUF4097 domain-containing protein" evidence="1">
    <location>
        <begin position="20"/>
        <end position="251"/>
    </location>
</feature>
<name>A0A023BZ89_9FLAO</name>
<dbReference type="OrthoDB" id="1114934at2"/>
<dbReference type="EMBL" id="AQRA01000002">
    <property type="protein sequence ID" value="EZH74958.1"/>
    <property type="molecule type" value="Genomic_DNA"/>
</dbReference>
<accession>A0A023BZ89</accession>